<comment type="caution">
    <text evidence="3">The sequence shown here is derived from an EMBL/GenBank/DDBJ whole genome shotgun (WGS) entry which is preliminary data.</text>
</comment>
<evidence type="ECO:0000313" key="3">
    <source>
        <dbReference type="EMBL" id="PIQ71569.1"/>
    </source>
</evidence>
<dbReference type="InterPro" id="IPR024474">
    <property type="entry name" value="Znf_dom_IS66"/>
</dbReference>
<name>A0A2H0KJZ8_9BACT</name>
<evidence type="ECO:0000259" key="1">
    <source>
        <dbReference type="Pfam" id="PF03050"/>
    </source>
</evidence>
<accession>A0A2H0KJZ8</accession>
<dbReference type="Proteomes" id="UP000229497">
    <property type="component" value="Unassembled WGS sequence"/>
</dbReference>
<dbReference type="Pfam" id="PF03050">
    <property type="entry name" value="DDE_Tnp_IS66"/>
    <property type="match status" value="1"/>
</dbReference>
<feature type="domain" description="Transposase IS66 central" evidence="1">
    <location>
        <begin position="157"/>
        <end position="416"/>
    </location>
</feature>
<dbReference type="EMBL" id="PCVK01000076">
    <property type="protein sequence ID" value="PIQ71569.1"/>
    <property type="molecule type" value="Genomic_DNA"/>
</dbReference>
<proteinExistence type="predicted"/>
<feature type="domain" description="Transposase IS66 zinc-finger binding" evidence="2">
    <location>
        <begin position="94"/>
        <end position="137"/>
    </location>
</feature>
<dbReference type="PANTHER" id="PTHR33678:SF2">
    <property type="match status" value="1"/>
</dbReference>
<dbReference type="Pfam" id="PF13005">
    <property type="entry name" value="zf-IS66"/>
    <property type="match status" value="1"/>
</dbReference>
<protein>
    <submittedName>
        <fullName evidence="3">Uncharacterized protein</fullName>
    </submittedName>
</protein>
<reference evidence="3 4" key="1">
    <citation type="submission" date="2017-09" db="EMBL/GenBank/DDBJ databases">
        <title>Depth-based differentiation of microbial function through sediment-hosted aquifers and enrichment of novel symbionts in the deep terrestrial subsurface.</title>
        <authorList>
            <person name="Probst A.J."/>
            <person name="Ladd B."/>
            <person name="Jarett J.K."/>
            <person name="Geller-Mcgrath D.E."/>
            <person name="Sieber C.M."/>
            <person name="Emerson J.B."/>
            <person name="Anantharaman K."/>
            <person name="Thomas B.C."/>
            <person name="Malmstrom R."/>
            <person name="Stieglmeier M."/>
            <person name="Klingl A."/>
            <person name="Woyke T."/>
            <person name="Ryan C.M."/>
            <person name="Banfield J.F."/>
        </authorList>
    </citation>
    <scope>NUCLEOTIDE SEQUENCE [LARGE SCALE GENOMIC DNA]</scope>
    <source>
        <strain evidence="3">CG11_big_fil_rev_8_21_14_0_20_37_16</strain>
    </source>
</reference>
<evidence type="ECO:0000259" key="2">
    <source>
        <dbReference type="Pfam" id="PF13005"/>
    </source>
</evidence>
<dbReference type="InterPro" id="IPR004291">
    <property type="entry name" value="Transposase_IS66_central"/>
</dbReference>
<dbReference type="InterPro" id="IPR052344">
    <property type="entry name" value="Transposase-related"/>
</dbReference>
<dbReference type="PANTHER" id="PTHR33678">
    <property type="entry name" value="BLL1576 PROTEIN"/>
    <property type="match status" value="1"/>
</dbReference>
<dbReference type="NCBIfam" id="NF033517">
    <property type="entry name" value="transpos_IS66"/>
    <property type="match status" value="1"/>
</dbReference>
<organism evidence="3 4">
    <name type="scientific">Candidatus Roizmanbacteria bacterium CG11_big_fil_rev_8_21_14_0_20_37_16</name>
    <dbReference type="NCBI Taxonomy" id="1974857"/>
    <lineage>
        <taxon>Bacteria</taxon>
        <taxon>Candidatus Roizmaniibacteriota</taxon>
    </lineage>
</organism>
<dbReference type="AlphaFoldDB" id="A0A2H0KJZ8"/>
<gene>
    <name evidence="3" type="ORF">COV87_02625</name>
</gene>
<feature type="non-terminal residue" evidence="3">
    <location>
        <position position="416"/>
    </location>
</feature>
<sequence length="416" mass="48582">MVTLSEDKLHLLSKDELIVLVMKLFDEIDLLKIRIIELETKLNQKEKPENHKREIPLWIKANVKQKKKEERKQRTEAFVRIKDTPTSTVFHSQETCPDCNGVLGKPSVCYTRQIIDIPIALATITEHVIFKRYCSSCKKRISPHPNFSSYVFGKQRIGISLMALITTMREEERLPLRAIQNHLKTFYRLDVSVGEIVKILHITATWGKPQYEAIKDNLLSSQVIHADETGGRENGKNGYFWNFSNNKYQFLLYRHSRGSKVVREVLGEEGENFAGVLSTDFYAAYNEYAGFHQRCWVHYLRDIKELKEEHPQDRLLKTWARDIHQLYEKAKSYTGPPDYLPLGTKEQMREEQEASFKRQLTTICNPYLGKETVFSTLNARALKYISELFTFVRFPHILSDNNTAERILRHTVVSRK</sequence>
<evidence type="ECO:0000313" key="4">
    <source>
        <dbReference type="Proteomes" id="UP000229497"/>
    </source>
</evidence>